<evidence type="ECO:0008006" key="5">
    <source>
        <dbReference type="Google" id="ProtNLM"/>
    </source>
</evidence>
<reference evidence="4" key="1">
    <citation type="journal article" date="2019" name="Int. J. Syst. Evol. Microbiol.">
        <title>The Global Catalogue of Microorganisms (GCM) 10K type strain sequencing project: providing services to taxonomists for standard genome sequencing and annotation.</title>
        <authorList>
            <consortium name="The Broad Institute Genomics Platform"/>
            <consortium name="The Broad Institute Genome Sequencing Center for Infectious Disease"/>
            <person name="Wu L."/>
            <person name="Ma J."/>
        </authorList>
    </citation>
    <scope>NUCLEOTIDE SEQUENCE [LARGE SCALE GENOMIC DNA]</scope>
    <source>
        <strain evidence="4">CGMCC 1.15772</strain>
    </source>
</reference>
<feature type="transmembrane region" description="Helical" evidence="2">
    <location>
        <begin position="102"/>
        <end position="121"/>
    </location>
</feature>
<name>A0ABW2HDW9_9MICO</name>
<feature type="compositionally biased region" description="Low complexity" evidence="1">
    <location>
        <begin position="65"/>
        <end position="77"/>
    </location>
</feature>
<evidence type="ECO:0000256" key="1">
    <source>
        <dbReference type="SAM" id="MobiDB-lite"/>
    </source>
</evidence>
<sequence>MMDAAARAELDRLRRRVYGPDAGATSAEIARLTELEAVAHAAARPTTGADADTSAARITPPRGVATAPARSRTSAAPLSQTPPATGRSAAAPSERGGRTARAVAVGIVVIAAAAVVGPYLVRLLEQRAPERTVVIEAAEAYTLVRDPDAIVLERIPLETDYDQHLVPQSERPHFPSSGEVNWAFSAGTLYGWEVWLGGVDGVAQPVDCIALRRDDTTRARCVNAVLRGQSALAATLPYDLIPAGDRPAQMTPRQRIGLWWTGGDTGVMVLLADARE</sequence>
<accession>A0ABW2HDW9</accession>
<evidence type="ECO:0000313" key="4">
    <source>
        <dbReference type="Proteomes" id="UP001596507"/>
    </source>
</evidence>
<gene>
    <name evidence="3" type="ORF">ACFQRL_10090</name>
</gene>
<keyword evidence="2" id="KW-0472">Membrane</keyword>
<evidence type="ECO:0000256" key="2">
    <source>
        <dbReference type="SAM" id="Phobius"/>
    </source>
</evidence>
<proteinExistence type="predicted"/>
<evidence type="ECO:0000313" key="3">
    <source>
        <dbReference type="EMBL" id="MFC7269310.1"/>
    </source>
</evidence>
<keyword evidence="4" id="KW-1185">Reference proteome</keyword>
<dbReference type="EMBL" id="JBHTBE010000002">
    <property type="protein sequence ID" value="MFC7269310.1"/>
    <property type="molecule type" value="Genomic_DNA"/>
</dbReference>
<keyword evidence="2" id="KW-1133">Transmembrane helix</keyword>
<comment type="caution">
    <text evidence="3">The sequence shown here is derived from an EMBL/GenBank/DDBJ whole genome shotgun (WGS) entry which is preliminary data.</text>
</comment>
<dbReference type="Proteomes" id="UP001596507">
    <property type="component" value="Unassembled WGS sequence"/>
</dbReference>
<feature type="region of interest" description="Disordered" evidence="1">
    <location>
        <begin position="43"/>
        <end position="96"/>
    </location>
</feature>
<dbReference type="RefSeq" id="WP_345448760.1">
    <property type="nucleotide sequence ID" value="NZ_BAABKW010000004.1"/>
</dbReference>
<organism evidence="3 4">
    <name type="scientific">Microbacterium fluvii</name>
    <dbReference type="NCBI Taxonomy" id="415215"/>
    <lineage>
        <taxon>Bacteria</taxon>
        <taxon>Bacillati</taxon>
        <taxon>Actinomycetota</taxon>
        <taxon>Actinomycetes</taxon>
        <taxon>Micrococcales</taxon>
        <taxon>Microbacteriaceae</taxon>
        <taxon>Microbacterium</taxon>
    </lineage>
</organism>
<protein>
    <recommendedName>
        <fullName evidence="5">DUF1707 domain-containing protein</fullName>
    </recommendedName>
</protein>
<keyword evidence="2" id="KW-0812">Transmembrane</keyword>